<feature type="compositionally biased region" description="Basic and acidic residues" evidence="2">
    <location>
        <begin position="982"/>
        <end position="992"/>
    </location>
</feature>
<dbReference type="InterPro" id="IPR000048">
    <property type="entry name" value="IQ_motif_EF-hand-BS"/>
</dbReference>
<evidence type="ECO:0000256" key="1">
    <source>
        <dbReference type="SAM" id="Coils"/>
    </source>
</evidence>
<organism evidence="4 5">
    <name type="scientific">Blepharisma stoltei</name>
    <dbReference type="NCBI Taxonomy" id="1481888"/>
    <lineage>
        <taxon>Eukaryota</taxon>
        <taxon>Sar</taxon>
        <taxon>Alveolata</taxon>
        <taxon>Ciliophora</taxon>
        <taxon>Postciliodesmatophora</taxon>
        <taxon>Heterotrichea</taxon>
        <taxon>Heterotrichida</taxon>
        <taxon>Blepharismidae</taxon>
        <taxon>Blepharisma</taxon>
    </lineage>
</organism>
<reference evidence="4" key="1">
    <citation type="submission" date="2021-09" db="EMBL/GenBank/DDBJ databases">
        <authorList>
            <consortium name="AG Swart"/>
            <person name="Singh M."/>
            <person name="Singh A."/>
            <person name="Seah K."/>
            <person name="Emmerich C."/>
        </authorList>
    </citation>
    <scope>NUCLEOTIDE SEQUENCE</scope>
    <source>
        <strain evidence="4">ATCC30299</strain>
    </source>
</reference>
<gene>
    <name evidence="4" type="ORF">BSTOLATCC_MIC46454</name>
</gene>
<name>A0AAU9JNG8_9CILI</name>
<protein>
    <recommendedName>
        <fullName evidence="3">DUF4378 domain-containing protein</fullName>
    </recommendedName>
</protein>
<evidence type="ECO:0000313" key="4">
    <source>
        <dbReference type="EMBL" id="CAG9328453.1"/>
    </source>
</evidence>
<feature type="coiled-coil region" evidence="1">
    <location>
        <begin position="316"/>
        <end position="381"/>
    </location>
</feature>
<dbReference type="SMART" id="SM00015">
    <property type="entry name" value="IQ"/>
    <property type="match status" value="1"/>
</dbReference>
<feature type="domain" description="DUF4378" evidence="3">
    <location>
        <begin position="1218"/>
        <end position="1371"/>
    </location>
</feature>
<dbReference type="Proteomes" id="UP001162131">
    <property type="component" value="Unassembled WGS sequence"/>
</dbReference>
<feature type="region of interest" description="Disordered" evidence="2">
    <location>
        <begin position="196"/>
        <end position="312"/>
    </location>
</feature>
<keyword evidence="1" id="KW-0175">Coiled coil</keyword>
<dbReference type="EMBL" id="CAJZBQ010000046">
    <property type="protein sequence ID" value="CAG9328453.1"/>
    <property type="molecule type" value="Genomic_DNA"/>
</dbReference>
<evidence type="ECO:0000259" key="3">
    <source>
        <dbReference type="Pfam" id="PF14309"/>
    </source>
</evidence>
<dbReference type="CDD" id="cd23767">
    <property type="entry name" value="IQCD"/>
    <property type="match status" value="1"/>
</dbReference>
<evidence type="ECO:0000313" key="5">
    <source>
        <dbReference type="Proteomes" id="UP001162131"/>
    </source>
</evidence>
<dbReference type="Pfam" id="PF14309">
    <property type="entry name" value="DUF4378"/>
    <property type="match status" value="1"/>
</dbReference>
<feature type="coiled-coil region" evidence="1">
    <location>
        <begin position="492"/>
        <end position="526"/>
    </location>
</feature>
<proteinExistence type="predicted"/>
<feature type="compositionally biased region" description="Basic and acidic residues" evidence="2">
    <location>
        <begin position="284"/>
        <end position="305"/>
    </location>
</feature>
<sequence>MLKEVRSLEPSLSISPLSLYAPSLLSPEHTEIFKSFGTARTPSVPVLGRRITSESVVSPSNESTSRFPIPVVIQSPKLKFLSPQPTKKAINYFQDTQKPKKEIKRKVVSKTPEPIKISKPVAQPLSKQPSITLKQKIPRKSSATPQPTSITHKEEVKIEKPAIEEIPQKGSIEKIISKTLRKQKLSKDLAEKRKYDEMVKQQRNKRELEQLNKQTRLENKQRFKKNEFKPKVPWGADERRIMGETDEKTRREAEEMRKKQRESREKNKQMGKARIGMDNINWKSPERAKTSRSHKDEEKQLEKKSIKQPNPEILEFMRYQKKLRKLQKELDSEKIREEESKRISQLNHLESQIKSNLNKFKKKKQKEKKKEKVRKKILKKKPVKPWVEESDTNYPEDEEVKGIMYGMPPETSSSYNREGRECQVFGHYPDVQAIEERGNATQLVNDIVERRVHQESTLPIGSVTMPILEVKETTPTYTEDVSEELKLQELQSSDLSRRKDEIRKKLAELKNRVDRAREIAKDSTNEEEIKNQAAVRIQAWTRGWLTREALRRFFENLESSDDTWLYKRLYGSDGQVSFEDEDEEVQKILRKIGKPDNFTNGSSWEESDHISPRTFNKLSNGQKWEESNAESQFARLSPVPVKKEWEDSAGLDLDSHFRKFSPVPAAISSHELERLREEGIKNGINKEKQKEIQEILESQMQWRIHQKQKLKELKEKDMQDIEKIAKKVGNDKETMKFFQEIIERRYSHINQIFDENIEAVKSALSDNLENADEESLIKTFEQRKQLADKLIEQKNSGILEKALGDVINSQEKEWDNYSDSASNKSVRVSELDIENNETEENKEEKKSIDIDELSPCQSKKPADISNSFIEQIKALQFPIPDKSPIGQDSKFIDSIFHEIKNVIAEERDSPEFNALQVEKFLSPELENSISIDSEPIICEFSEESSQSFKSFQGDAEIQSSAEKNAQEISKSFEEGLDLNTENSKESSSEKNDSSSLIEYEASPRPNLIVEPGGTPYLLSDNESHSKNSSPINKNSAILIQEWSSPENSNCNIPEEPSIENPDLECLIDMEKFQEKIARPFDEAQCEEMLISDALENMYNGILSEFVYETIKQLLISPDFLVKITDFIIFDLIVEEVRHCRPYEMPIIDISVESPKVISNTDENAVRQYTEKLLNFVLQSPEIAQESLLTPICRNPLDQLSKMQENEIGTAIIPDPPADPVLSPNFYDKLEKEAKPDALAEAESIHNKMIFDAINENLQQYRKNGEKGVPMPWSNRSPSTSNILNIYEIFSQVRDNILECSKIRAGTIPEFDLNASVSTEEEILRKIREEKLARLLTLEVMENDQQWVDYEFEETQVKLDLADMMLEQLVAEVVEILYVN</sequence>
<feature type="compositionally biased region" description="Basic and acidic residues" evidence="2">
    <location>
        <begin position="196"/>
        <end position="268"/>
    </location>
</feature>
<feature type="compositionally biased region" description="Basic and acidic residues" evidence="2">
    <location>
        <begin position="151"/>
        <end position="161"/>
    </location>
</feature>
<comment type="caution">
    <text evidence="4">The sequence shown here is derived from an EMBL/GenBank/DDBJ whole genome shotgun (WGS) entry which is preliminary data.</text>
</comment>
<dbReference type="InterPro" id="IPR025486">
    <property type="entry name" value="DUF4378"/>
</dbReference>
<dbReference type="PROSITE" id="PS50096">
    <property type="entry name" value="IQ"/>
    <property type="match status" value="1"/>
</dbReference>
<feature type="compositionally biased region" description="Polar residues" evidence="2">
    <location>
        <begin position="141"/>
        <end position="150"/>
    </location>
</feature>
<accession>A0AAU9JNG8</accession>
<keyword evidence="5" id="KW-1185">Reference proteome</keyword>
<evidence type="ECO:0000256" key="2">
    <source>
        <dbReference type="SAM" id="MobiDB-lite"/>
    </source>
</evidence>
<feature type="region of interest" description="Disordered" evidence="2">
    <location>
        <begin position="974"/>
        <end position="1031"/>
    </location>
</feature>
<feature type="region of interest" description="Disordered" evidence="2">
    <location>
        <begin position="135"/>
        <end position="161"/>
    </location>
</feature>